<dbReference type="KEGG" id="pbas:SMSP2_01810"/>
<dbReference type="Proteomes" id="UP000188181">
    <property type="component" value="Chromosome"/>
</dbReference>
<feature type="domain" description="NACHT" evidence="1">
    <location>
        <begin position="312"/>
        <end position="495"/>
    </location>
</feature>
<evidence type="ECO:0000259" key="1">
    <source>
        <dbReference type="Pfam" id="PF05729"/>
    </source>
</evidence>
<dbReference type="OrthoDB" id="4770405at2"/>
<dbReference type="Pfam" id="PF05729">
    <property type="entry name" value="NACHT"/>
    <property type="match status" value="1"/>
</dbReference>
<evidence type="ECO:0000313" key="3">
    <source>
        <dbReference type="Proteomes" id="UP000188181"/>
    </source>
</evidence>
<dbReference type="InterPro" id="IPR027417">
    <property type="entry name" value="P-loop_NTPase"/>
</dbReference>
<dbReference type="RefSeq" id="WP_146683611.1">
    <property type="nucleotide sequence ID" value="NZ_CP019646.1"/>
</dbReference>
<reference evidence="3" key="1">
    <citation type="submission" date="2017-02" db="EMBL/GenBank/DDBJ databases">
        <title>Comparative genomics and description of representatives of a novel lineage of planctomycetes thriving in anoxic sediments.</title>
        <authorList>
            <person name="Spring S."/>
            <person name="Bunk B."/>
            <person name="Sproer C."/>
        </authorList>
    </citation>
    <scope>NUCLEOTIDE SEQUENCE [LARGE SCALE GENOMIC DNA]</scope>
    <source>
        <strain evidence="3">SM-Chi-D1</strain>
    </source>
</reference>
<sequence>MGKKKTIDGAKEAVTGYEFQFVWTARRCLSMLKHNSNIQQVCVESMAYKDEIDFGQGPETFLGVDTSEYHGGKTFSKASKIIISQLKCGISKSNKQWTISQTCQKKRSLRSSVIGRLSSTFEGYYKKKSPKVIAQKLRLQIVSNRGLNIKSQKLVSKAQNLLNRNMGKPNKWRFAKLKQSGFSINEKAELEKLYKASGLASNAFCVFLSCLDLSKLGIESPILQRIHLEEEIKTFDRAFHNSVLLKLCDLIREFVQKDGGTITIDNVLSCFNTNKDNFFPAPCLIESPSLLIETEDCQSLAKLIANPDTNKLLVHGEAGIGKSLTMKSLQKYLPQGSVSVVYDCYAGGKTETPNKYRFPDEVLCTQLVNELSLLVEQNVYLIRNRTDQIDAWNTLELAINKAAEKLSRQNALLVLIVDAADNAVDSYDRNKEITDFKSFIPKLWNISLPKNVKLVYTCRTFRKSKLKAPKGIKDFKLKGFTKNNSTEYLHNYFPHAAPEIGSDFHDKTCGVPRHQNYWLEELHKKCKSDAFAEIKTTKIFGLTDLYNDWLMSAETVLPSKVSSKKVISLLRVAASPISISVISNCLGIEEETVLAFCQGLGPGIVLNDQKELRFRDEDYETFLDEKLKGTDIKVAHDALSHHCLRTIESDVYSVKYACMHLFNAERHEELLRIVTGKSGINFIDNPIEQTVCEQDRMIYAFKSAAILNNSTAALQLLFEVGRINRTDYVLSETMTSFPELVIQHSSYQTLENSLQKNNSHSGNIYFRIAAELSKTTHNRNVAESNYAKGKAWLQLHITEMKKHDWRGFQYTIKDSAAEALAAMSLYGIKQAKQVLRCWVNSNDRLQSIYEFFKRLSIQNDRSYVLKTFNNFSSSTLDMVAAIAGMYEVGYKPSKTKIEQLTIKLQKWFLKNRNNHDEIGLWIISFLELAAKVGVSKTILLDIIKYVNLQNNNSIYRWLSVNEWYDHHHMFAKFLAFKSTLKNENLRIEELFPKDIEKFNSSSYSSSSEYQRSIRQIKLLLPVYTFISESFLKNRSINTITNQLKKLISNWTQNRYKHWDRHEPLYEVFVTNAINILVKTNGSEPTLVDQLLEPCKDIIGYNPCNLYLSVADLLSRRKEYHDIALELIGKVKTEWCKKDFRASDTVQRLMKCSVILSHIDMDISKQYFDDAFVAASGIDDDASYYLKSLANLSEYCSHQTPIEERSLVAKKLKVAIEQYWPIMEEEERIPWDEYVKAIATLDSNIGLNAVYEMDKKGWLDITQVSSKFASGLITGKQIDQIYSHAFHQFNTIDKNYLCNSLKVLKGISSENPIITTQLFERVANDIRRDSPIEERSYLCNQLAIWGKYNNMPPALIKELTNSYVFYEKRENWINTDHDNQIKTEKHIDLSEKWLIKAKARGSDKLVILKGIIEDNDLLGEQIISLVVEISQFIRGSKRIAFLNILTSQIPDSFSYYRTILPNILNNLITKWCETPGISEWAKENIPLYIDNNFNDILGYDYDISPHFRDLIENQVFSNDERTNVILPALANNAPQLSARSAYKTACLLGRYLSEDKLVSTLQILLKKTPSPADNLEENNISNLAKFIYKLLEQPDNRMRWRVFHVARNMLYLRPEPLLAELVNLTFSKEGKMWMSAREWLLFLLLHIAHINPKSLLHYAPRIYEHASDPDFPHAGMQELAKRTLMILQRFNGSLLTNKQFNYLSLLNEPRHVIWPKQNRYTRRGKHPNPDKKWRFSFDTMDTFPYWYSPLGHCFGLHRCDVAVRAESWICDKWKVTSNDCMKYSHKKVRGTDYNLFGHRHGSHPTIETLSTYIERHAMHMAAGEMIRELPITPEPSDEYGSWGYWISRNCFDADPLVTCDLHCPVPLHRFMHGVPDIDINPSEALTMDFFSDQLYGLIGKCNTEWLTISGYYTVRISNHSFTISIESALVTAKTARALGRAMLSSEYPQSIGIPEFKISYQHNVSEIETQLINTENKEFFEPIDYISQEGFELSPFTTEFHTERSMHTMDPTSKGLPRDWSLPSYDFIQKERLKREPDKLTYKTTKGDIVVKPESWEEGDYNEMYDNRTTHGHRLNIKKEHILSYLEKINKDLLIRIIIRKHNDTIKDPKEYDHGQAKIFILRQNGKIEKMG</sequence>
<gene>
    <name evidence="2" type="ORF">SMSP2_01810</name>
</gene>
<protein>
    <submittedName>
        <fullName evidence="2">Putative NTPase (NACHT family)</fullName>
    </submittedName>
</protein>
<organism evidence="2 3">
    <name type="scientific">Limihaloglobus sulfuriphilus</name>
    <dbReference type="NCBI Taxonomy" id="1851148"/>
    <lineage>
        <taxon>Bacteria</taxon>
        <taxon>Pseudomonadati</taxon>
        <taxon>Planctomycetota</taxon>
        <taxon>Phycisphaerae</taxon>
        <taxon>Sedimentisphaerales</taxon>
        <taxon>Sedimentisphaeraceae</taxon>
        <taxon>Limihaloglobus</taxon>
    </lineage>
</organism>
<dbReference type="Gene3D" id="3.40.50.300">
    <property type="entry name" value="P-loop containing nucleotide triphosphate hydrolases"/>
    <property type="match status" value="1"/>
</dbReference>
<evidence type="ECO:0000313" key="2">
    <source>
        <dbReference type="EMBL" id="AQQ71436.1"/>
    </source>
</evidence>
<dbReference type="EMBL" id="CP019646">
    <property type="protein sequence ID" value="AQQ71436.1"/>
    <property type="molecule type" value="Genomic_DNA"/>
</dbReference>
<dbReference type="STRING" id="1851148.SMSP2_01810"/>
<dbReference type="SUPFAM" id="SSF52540">
    <property type="entry name" value="P-loop containing nucleoside triphosphate hydrolases"/>
    <property type="match status" value="1"/>
</dbReference>
<proteinExistence type="predicted"/>
<accession>A0A1Q2MFG3</accession>
<dbReference type="InterPro" id="IPR007111">
    <property type="entry name" value="NACHT_NTPase"/>
</dbReference>
<keyword evidence="3" id="KW-1185">Reference proteome</keyword>
<name>A0A1Q2MFG3_9BACT</name>